<dbReference type="GO" id="GO:0030267">
    <property type="term" value="F:glyoxylate reductase (NADPH) activity"/>
    <property type="evidence" value="ECO:0007669"/>
    <property type="project" value="TreeGrafter"/>
</dbReference>
<dbReference type="EMBL" id="NHRY01000063">
    <property type="protein sequence ID" value="PPQ36037.1"/>
    <property type="molecule type" value="Genomic_DNA"/>
</dbReference>
<evidence type="ECO:0000313" key="4">
    <source>
        <dbReference type="EMBL" id="PPQ36037.1"/>
    </source>
</evidence>
<comment type="caution">
    <text evidence="4">The sequence shown here is derived from an EMBL/GenBank/DDBJ whole genome shotgun (WGS) entry which is preliminary data.</text>
</comment>
<gene>
    <name evidence="4" type="ORF">CCS01_05960</name>
</gene>
<reference evidence="4 5" key="1">
    <citation type="journal article" date="2018" name="Arch. Microbiol.">
        <title>New insights into the metabolic potential of the phototrophic purple bacterium Rhodopila globiformis DSM 161(T) from its draft genome sequence and evidence for a vanadium-dependent nitrogenase.</title>
        <authorList>
            <person name="Imhoff J.F."/>
            <person name="Rahn T."/>
            <person name="Kunzel S."/>
            <person name="Neulinger S.C."/>
        </authorList>
    </citation>
    <scope>NUCLEOTIDE SEQUENCE [LARGE SCALE GENOMIC DNA]</scope>
    <source>
        <strain evidence="4 5">DSM 161</strain>
    </source>
</reference>
<dbReference type="Proteomes" id="UP000239724">
    <property type="component" value="Unassembled WGS sequence"/>
</dbReference>
<evidence type="ECO:0000256" key="1">
    <source>
        <dbReference type="ARBA" id="ARBA00023002"/>
    </source>
</evidence>
<keyword evidence="2" id="KW-0520">NAD</keyword>
<accession>A0A2S6NL99</accession>
<dbReference type="PANTHER" id="PTHR10996:SF178">
    <property type="entry name" value="2-HYDROXYACID DEHYDROGENASE YGL185C-RELATED"/>
    <property type="match status" value="1"/>
</dbReference>
<dbReference type="Pfam" id="PF02826">
    <property type="entry name" value="2-Hacid_dh_C"/>
    <property type="match status" value="1"/>
</dbReference>
<organism evidence="4 5">
    <name type="scientific">Rhodopila globiformis</name>
    <name type="common">Rhodopseudomonas globiformis</name>
    <dbReference type="NCBI Taxonomy" id="1071"/>
    <lineage>
        <taxon>Bacteria</taxon>
        <taxon>Pseudomonadati</taxon>
        <taxon>Pseudomonadota</taxon>
        <taxon>Alphaproteobacteria</taxon>
        <taxon>Acetobacterales</taxon>
        <taxon>Acetobacteraceae</taxon>
        <taxon>Rhodopila</taxon>
    </lineage>
</organism>
<dbReference type="InterPro" id="IPR036291">
    <property type="entry name" value="NAD(P)-bd_dom_sf"/>
</dbReference>
<keyword evidence="1" id="KW-0560">Oxidoreductase</keyword>
<evidence type="ECO:0000313" key="5">
    <source>
        <dbReference type="Proteomes" id="UP000239724"/>
    </source>
</evidence>
<dbReference type="CDD" id="cd12165">
    <property type="entry name" value="2-Hacid_dh_6"/>
    <property type="match status" value="1"/>
</dbReference>
<keyword evidence="5" id="KW-1185">Reference proteome</keyword>
<dbReference type="PANTHER" id="PTHR10996">
    <property type="entry name" value="2-HYDROXYACID DEHYDROGENASE-RELATED"/>
    <property type="match status" value="1"/>
</dbReference>
<dbReference type="SUPFAM" id="SSF51735">
    <property type="entry name" value="NAD(P)-binding Rossmann-fold domains"/>
    <property type="match status" value="1"/>
</dbReference>
<sequence>MTPIVAVTFALPPHQRAVVADALGSAAEPVYLTDLDDAARAATLRSAAAVLAHDTGKELRPNEAGLLQSARLVQFVTAGIDFIRFDQLPATIPVASNGGAYAEPMAEHGLALILAAAKRLPIEHAALARGEFNQHTRNRMLAGRTCGILGFGGIGQAMARVTRALGMRIHAVNRSGRSDAPTDWLGAIRDLDALLAASDVLVISTPLTPATRGLIGARELTLMKPDAILVNLARGEIIQEAALFAHLQAHPDFFACIDAWWVEPVRHGVFRMDYAFLSLPNVIGSPHNSASVPGMIEAGLRRAIANVRRALAGEAPHYVLAPEERRN</sequence>
<dbReference type="AlphaFoldDB" id="A0A2S6NL99"/>
<name>A0A2S6NL99_RHOGL</name>
<feature type="domain" description="D-isomer specific 2-hydroxyacid dehydrogenase NAD-binding" evidence="3">
    <location>
        <begin position="110"/>
        <end position="288"/>
    </location>
</feature>
<dbReference type="OrthoDB" id="9793626at2"/>
<dbReference type="GO" id="GO:0016618">
    <property type="term" value="F:hydroxypyruvate reductase [NAD(P)H] activity"/>
    <property type="evidence" value="ECO:0007669"/>
    <property type="project" value="TreeGrafter"/>
</dbReference>
<proteinExistence type="predicted"/>
<dbReference type="InterPro" id="IPR050223">
    <property type="entry name" value="D-isomer_2-hydroxyacid_DH"/>
</dbReference>
<dbReference type="InterPro" id="IPR006140">
    <property type="entry name" value="D-isomer_DH_NAD-bd"/>
</dbReference>
<dbReference type="Gene3D" id="3.40.50.720">
    <property type="entry name" value="NAD(P)-binding Rossmann-like Domain"/>
    <property type="match status" value="2"/>
</dbReference>
<evidence type="ECO:0000259" key="3">
    <source>
        <dbReference type="Pfam" id="PF02826"/>
    </source>
</evidence>
<dbReference type="GO" id="GO:0005829">
    <property type="term" value="C:cytosol"/>
    <property type="evidence" value="ECO:0007669"/>
    <property type="project" value="TreeGrafter"/>
</dbReference>
<evidence type="ECO:0000256" key="2">
    <source>
        <dbReference type="ARBA" id="ARBA00023027"/>
    </source>
</evidence>
<dbReference type="GO" id="GO:0051287">
    <property type="term" value="F:NAD binding"/>
    <property type="evidence" value="ECO:0007669"/>
    <property type="project" value="InterPro"/>
</dbReference>
<dbReference type="SUPFAM" id="SSF52283">
    <property type="entry name" value="Formate/glycerate dehydrogenase catalytic domain-like"/>
    <property type="match status" value="1"/>
</dbReference>
<protein>
    <recommendedName>
        <fullName evidence="3">D-isomer specific 2-hydroxyacid dehydrogenase NAD-binding domain-containing protein</fullName>
    </recommendedName>
</protein>
<dbReference type="RefSeq" id="WP_104517930.1">
    <property type="nucleotide sequence ID" value="NZ_NHRY01000063.1"/>
</dbReference>